<evidence type="ECO:0000256" key="1">
    <source>
        <dbReference type="SAM" id="SignalP"/>
    </source>
</evidence>
<proteinExistence type="predicted"/>
<feature type="chain" id="PRO_5001892735" evidence="1">
    <location>
        <begin position="17"/>
        <end position="163"/>
    </location>
</feature>
<accession>A0A093V995</accession>
<gene>
    <name evidence="2" type="ORF">GQ26_0180320</name>
</gene>
<feature type="signal peptide" evidence="1">
    <location>
        <begin position="1"/>
        <end position="16"/>
    </location>
</feature>
<organism evidence="2">
    <name type="scientific">Talaromyces marneffei PM1</name>
    <dbReference type="NCBI Taxonomy" id="1077442"/>
    <lineage>
        <taxon>Eukaryota</taxon>
        <taxon>Fungi</taxon>
        <taxon>Dikarya</taxon>
        <taxon>Ascomycota</taxon>
        <taxon>Pezizomycotina</taxon>
        <taxon>Eurotiomycetes</taxon>
        <taxon>Eurotiomycetidae</taxon>
        <taxon>Eurotiales</taxon>
        <taxon>Trichocomaceae</taxon>
        <taxon>Talaromyces</taxon>
        <taxon>Talaromyces sect. Talaromyces</taxon>
    </lineage>
</organism>
<dbReference type="EMBL" id="JPOX01000018">
    <property type="protein sequence ID" value="KFX46519.1"/>
    <property type="molecule type" value="Genomic_DNA"/>
</dbReference>
<evidence type="ECO:0000313" key="2">
    <source>
        <dbReference type="EMBL" id="KFX46519.1"/>
    </source>
</evidence>
<dbReference type="AlphaFoldDB" id="A0A093V995"/>
<sequence>MLKLITLLGLSALASAQVFSGQGKLVPAIWARTLTLGDAVGCLTDTGLWTTDSANCGTFTGNATIENGNVTSTLLSTSAGSCGIIWRGNNNNHLSYACGSPDADSPTPSFVYSITNKPFLGFGQYAYLGVTGGNPPTGNDTSSLHIAGDVENGNLWVLTWEAL</sequence>
<comment type="caution">
    <text evidence="2">The sequence shown here is derived from an EMBL/GenBank/DDBJ whole genome shotgun (WGS) entry which is preliminary data.</text>
</comment>
<keyword evidence="1" id="KW-0732">Signal</keyword>
<name>A0A093V995_TALMA</name>
<reference evidence="2" key="1">
    <citation type="journal article" date="2014" name="PLoS Genet.">
        <title>Signature Gene Expression Reveals Novel Clues to the Molecular Mechanisms of Dimorphic Transition in Penicillium marneffei.</title>
        <authorList>
            <person name="Yang E."/>
            <person name="Wang G."/>
            <person name="Cai J."/>
            <person name="Woo P.C."/>
            <person name="Lau S.K."/>
            <person name="Yuen K.-Y."/>
            <person name="Chow W.-N."/>
            <person name="Lin X."/>
        </authorList>
    </citation>
    <scope>NUCLEOTIDE SEQUENCE [LARGE SCALE GENOMIC DNA]</scope>
    <source>
        <strain evidence="2">PM1</strain>
    </source>
</reference>
<dbReference type="HOGENOM" id="CLU_126139_0_0_1"/>
<protein>
    <submittedName>
        <fullName evidence="2">Uncharacterized protein</fullName>
    </submittedName>
</protein>